<dbReference type="RefSeq" id="WP_092195975.1">
    <property type="nucleotide sequence ID" value="NZ_FOND01000004.1"/>
</dbReference>
<sequence length="260" mass="28620">MPPFLLPSASPEPMAWSDALAAVLGYARAQRDLWIRRTPSHPDGITIKVRAYAYSVYDCVPPSPDDEFAWLDVLVVDGINGKMDQAAITALKDAGDRAWPHVRTAIERADGRAFWELPEVEVGRTPPPGTTGAALGDAWLECTATTGIKTALTHKMLHHKRPALFPLIDNVAAPLLRAHTDDDVNLWGVLHRELGANDEQFTALEGTFAELVNGEDDVPLTRLRLHDILVWLTASRRWNHAVAAGRETAEWGRWQSGTAS</sequence>
<dbReference type="STRING" id="1798228.SAMN05216574_10468"/>
<evidence type="ECO:0000313" key="1">
    <source>
        <dbReference type="EMBL" id="SFE51726.1"/>
    </source>
</evidence>
<reference evidence="2" key="1">
    <citation type="submission" date="2016-10" db="EMBL/GenBank/DDBJ databases">
        <authorList>
            <person name="Varghese N."/>
            <person name="Submissions S."/>
        </authorList>
    </citation>
    <scope>NUCLEOTIDE SEQUENCE [LARGE SCALE GENOMIC DNA]</scope>
    <source>
        <strain evidence="2">DSM 46838</strain>
    </source>
</reference>
<protein>
    <submittedName>
        <fullName evidence="1">Uncharacterized protein</fullName>
    </submittedName>
</protein>
<evidence type="ECO:0000313" key="2">
    <source>
        <dbReference type="Proteomes" id="UP000198589"/>
    </source>
</evidence>
<keyword evidence="2" id="KW-1185">Reference proteome</keyword>
<gene>
    <name evidence="1" type="ORF">SAMN05216574_10468</name>
</gene>
<dbReference type="Proteomes" id="UP000198589">
    <property type="component" value="Unassembled WGS sequence"/>
</dbReference>
<proteinExistence type="predicted"/>
<dbReference type="Pfam" id="PF19827">
    <property type="entry name" value="DUF6308"/>
    <property type="match status" value="1"/>
</dbReference>
<name>A0A1I2B6L1_9ACTN</name>
<dbReference type="AlphaFoldDB" id="A0A1I2B6L1"/>
<dbReference type="EMBL" id="FOND01000004">
    <property type="protein sequence ID" value="SFE51726.1"/>
    <property type="molecule type" value="Genomic_DNA"/>
</dbReference>
<dbReference type="InterPro" id="IPR046275">
    <property type="entry name" value="DUF6308"/>
</dbReference>
<organism evidence="1 2">
    <name type="scientific">Blastococcus tunisiensis</name>
    <dbReference type="NCBI Taxonomy" id="1798228"/>
    <lineage>
        <taxon>Bacteria</taxon>
        <taxon>Bacillati</taxon>
        <taxon>Actinomycetota</taxon>
        <taxon>Actinomycetes</taxon>
        <taxon>Geodermatophilales</taxon>
        <taxon>Geodermatophilaceae</taxon>
        <taxon>Blastococcus</taxon>
    </lineage>
</organism>
<accession>A0A1I2B6L1</accession>